<organism evidence="1 2">
    <name type="scientific">Methanomethylovorans hollandica (strain DSM 15978 / NBRC 107637 / DMS1)</name>
    <dbReference type="NCBI Taxonomy" id="867904"/>
    <lineage>
        <taxon>Archaea</taxon>
        <taxon>Methanobacteriati</taxon>
        <taxon>Methanobacteriota</taxon>
        <taxon>Stenosarchaea group</taxon>
        <taxon>Methanomicrobia</taxon>
        <taxon>Methanosarcinales</taxon>
        <taxon>Methanosarcinaceae</taxon>
        <taxon>Methanomethylovorans</taxon>
    </lineage>
</organism>
<dbReference type="AlphaFoldDB" id="L0KYN7"/>
<dbReference type="Proteomes" id="UP000010866">
    <property type="component" value="Chromosome"/>
</dbReference>
<name>L0KYN7_METHD</name>
<accession>L0KYN7</accession>
<dbReference type="HOGENOM" id="CLU_2949304_0_0_2"/>
<dbReference type="KEGG" id="mhz:Metho_1582"/>
<dbReference type="EMBL" id="CP003362">
    <property type="protein sequence ID" value="AGB49780.1"/>
    <property type="molecule type" value="Genomic_DNA"/>
</dbReference>
<dbReference type="RefSeq" id="WP_015324945.1">
    <property type="nucleotide sequence ID" value="NC_019977.1"/>
</dbReference>
<dbReference type="STRING" id="867904.Metho_1582"/>
<evidence type="ECO:0000313" key="1">
    <source>
        <dbReference type="EMBL" id="AGB49780.1"/>
    </source>
</evidence>
<gene>
    <name evidence="1" type="ordered locus">Metho_1582</name>
</gene>
<proteinExistence type="predicted"/>
<reference evidence="2" key="1">
    <citation type="submission" date="2012-02" db="EMBL/GenBank/DDBJ databases">
        <title>Complete sequence of chromosome of Methanomethylovorans hollandica DSM 15978.</title>
        <authorList>
            <person name="Lucas S."/>
            <person name="Copeland A."/>
            <person name="Lapidus A."/>
            <person name="Glavina del Rio T."/>
            <person name="Dalin E."/>
            <person name="Tice H."/>
            <person name="Bruce D."/>
            <person name="Goodwin L."/>
            <person name="Pitluck S."/>
            <person name="Peters L."/>
            <person name="Mikhailova N."/>
            <person name="Held B."/>
            <person name="Kyrpides N."/>
            <person name="Mavromatis K."/>
            <person name="Ivanova N."/>
            <person name="Brettin T."/>
            <person name="Detter J.C."/>
            <person name="Han C."/>
            <person name="Larimer F."/>
            <person name="Land M."/>
            <person name="Hauser L."/>
            <person name="Markowitz V."/>
            <person name="Cheng J.-F."/>
            <person name="Hugenholtz P."/>
            <person name="Woyke T."/>
            <person name="Wu D."/>
            <person name="Spring S."/>
            <person name="Schroeder M."/>
            <person name="Brambilla E."/>
            <person name="Klenk H.-P."/>
            <person name="Eisen J.A."/>
        </authorList>
    </citation>
    <scope>NUCLEOTIDE SEQUENCE [LARGE SCALE GENOMIC DNA]</scope>
    <source>
        <strain evidence="2">DSM 15978 / NBRC 107637 / DMS1</strain>
    </source>
</reference>
<sequence>MNIIVTCYNCHREFFAVITSLQFIRRCPNCFKPNRVRTIIDGKAYGEDYVGTQLGIESY</sequence>
<protein>
    <submittedName>
        <fullName evidence="1">Uncharacterized protein</fullName>
    </submittedName>
</protein>
<dbReference type="GeneID" id="43009727"/>
<keyword evidence="2" id="KW-1185">Reference proteome</keyword>
<evidence type="ECO:0000313" key="2">
    <source>
        <dbReference type="Proteomes" id="UP000010866"/>
    </source>
</evidence>